<feature type="region of interest" description="Disordered" evidence="2">
    <location>
        <begin position="312"/>
        <end position="347"/>
    </location>
</feature>
<dbReference type="eggNOG" id="KOG1225">
    <property type="taxonomic scope" value="Eukaryota"/>
</dbReference>
<dbReference type="OMA" id="NIANGIC"/>
<evidence type="ECO:0000259" key="4">
    <source>
        <dbReference type="PROSITE" id="PS50026"/>
    </source>
</evidence>
<protein>
    <recommendedName>
        <fullName evidence="4">EGF-like domain-containing protein</fullName>
    </recommendedName>
</protein>
<dbReference type="InterPro" id="IPR053331">
    <property type="entry name" value="EGF-like_comC"/>
</dbReference>
<dbReference type="Proteomes" id="UP000002195">
    <property type="component" value="Unassembled WGS sequence"/>
</dbReference>
<feature type="compositionally biased region" description="Polar residues" evidence="2">
    <location>
        <begin position="338"/>
        <end position="347"/>
    </location>
</feature>
<dbReference type="RefSeq" id="XP_638862.1">
    <property type="nucleotide sequence ID" value="XM_633770.1"/>
</dbReference>
<dbReference type="PROSITE" id="PS00022">
    <property type="entry name" value="EGF_1"/>
    <property type="match status" value="1"/>
</dbReference>
<dbReference type="FunCoup" id="Q54QK9">
    <property type="interactions" value="82"/>
</dbReference>
<feature type="transmembrane region" description="Helical" evidence="3">
    <location>
        <begin position="579"/>
        <end position="603"/>
    </location>
</feature>
<evidence type="ECO:0000313" key="5">
    <source>
        <dbReference type="EMBL" id="EAL65541.1"/>
    </source>
</evidence>
<comment type="caution">
    <text evidence="1">Lacks conserved residue(s) required for the propagation of feature annotation.</text>
</comment>
<keyword evidence="3" id="KW-0472">Membrane</keyword>
<keyword evidence="6" id="KW-1185">Reference proteome</keyword>
<dbReference type="Gene3D" id="2.60.120.260">
    <property type="entry name" value="Galactose-binding domain-like"/>
    <property type="match status" value="1"/>
</dbReference>
<dbReference type="EMBL" id="AAFI02000057">
    <property type="protein sequence ID" value="EAL65541.1"/>
    <property type="molecule type" value="Genomic_DNA"/>
</dbReference>
<evidence type="ECO:0000256" key="2">
    <source>
        <dbReference type="SAM" id="MobiDB-lite"/>
    </source>
</evidence>
<keyword evidence="3" id="KW-0812">Transmembrane</keyword>
<dbReference type="PROSITE" id="PS50026">
    <property type="entry name" value="EGF_3"/>
    <property type="match status" value="1"/>
</dbReference>
<accession>Q54QK9</accession>
<dbReference type="InterPro" id="IPR000742">
    <property type="entry name" value="EGF"/>
</dbReference>
<dbReference type="STRING" id="44689.Q54QK9"/>
<comment type="caution">
    <text evidence="5">The sequence shown here is derived from an EMBL/GenBank/DDBJ whole genome shotgun (WGS) entry which is preliminary data.</text>
</comment>
<dbReference type="VEuPathDB" id="AmoebaDB:DDB_G0283853"/>
<evidence type="ECO:0000313" key="6">
    <source>
        <dbReference type="Proteomes" id="UP000002195"/>
    </source>
</evidence>
<feature type="domain" description="EGF-like" evidence="4">
    <location>
        <begin position="271"/>
        <end position="304"/>
    </location>
</feature>
<proteinExistence type="predicted"/>
<dbReference type="PaxDb" id="44689-DDB0215697"/>
<dbReference type="AlphaFoldDB" id="Q54QK9"/>
<dbReference type="GeneID" id="8624260"/>
<dbReference type="Pfam" id="PF22933">
    <property type="entry name" value="ComC_SSD"/>
    <property type="match status" value="1"/>
</dbReference>
<gene>
    <name evidence="5" type="ORF">DDB_G0283853</name>
</gene>
<dbReference type="PROSITE" id="PS01186">
    <property type="entry name" value="EGF_2"/>
    <property type="match status" value="1"/>
</dbReference>
<feature type="disulfide bond" evidence="1">
    <location>
        <begin position="294"/>
        <end position="303"/>
    </location>
</feature>
<feature type="disulfide bond" evidence="1">
    <location>
        <begin position="275"/>
        <end position="285"/>
    </location>
</feature>
<dbReference type="InterPro" id="IPR054484">
    <property type="entry name" value="ComC_SSD"/>
</dbReference>
<dbReference type="KEGG" id="ddi:DDB_G0283853"/>
<sequence>MSLELYGTNLGLHGPLIKETNQTFAVNLPQSSFKLNWNEVVYGTIPNTIDIKISTKYYTLATKYLKPTIFEITRSGNTFTFKGKNFSYNISVIEIKILDIECPISYSEFTIINCKSNKTQLGNSIQGTIQNKMSTEIIPFYLNTNDNSTSIQCSTDCNEPLGNGKCNIANGICKCINEFIGNDCSIPNQYISSVSSVSTSGGVVNIWGWFGTLHSGLSIMIGQQVCQHDINSITSSFINCTVGAGSGTQSITLTQNGITYTGINMFHYTELTYRCPKDCSNNGKCNTNTGQCKCNSGWGGYDCNSKSSTDGGTTTTISSSSSTTGTTQTPTPTKEIPKSNTTINGTDGLTVLNNQQTTYEISIVSLIETDFSNNIVNTYNLSKKWTPVNHTNINIYKFTQTIQESCIITYTIEEVKTAREYRWAGLDLTLDKDSIKISVSIKNYTFNSVLNNLQLRFESLVGDNNRNTQDNNECNNRDTQVDTSEIDKNQLLNYLTISRNQKVLYGRFINRVISDSRQTFITTSVIPNNNNNNKQSVIIGLNLPHCKNECLIDPDFSVLVSSSYQECSSDLNNGGRASWVLPVAIVVPCVAVVLIAIIVAILYRKNRLAFLIAKSKINDIRLSKKELK</sequence>
<dbReference type="PANTHER" id="PTHR24032">
    <property type="entry name" value="EGF-LIKE DOMAIN-CONTAINING PROTEIN-RELATED-RELATED"/>
    <property type="match status" value="1"/>
</dbReference>
<evidence type="ECO:0000256" key="3">
    <source>
        <dbReference type="SAM" id="Phobius"/>
    </source>
</evidence>
<name>Q54QK9_DICDI</name>
<reference evidence="5 6" key="1">
    <citation type="journal article" date="2005" name="Nature">
        <title>The genome of the social amoeba Dictyostelium discoideum.</title>
        <authorList>
            <consortium name="The Dictyostelium discoideum Sequencing Consortium"/>
            <person name="Eichinger L."/>
            <person name="Pachebat J.A."/>
            <person name="Glockner G."/>
            <person name="Rajandream M.A."/>
            <person name="Sucgang R."/>
            <person name="Berriman M."/>
            <person name="Song J."/>
            <person name="Olsen R."/>
            <person name="Szafranski K."/>
            <person name="Xu Q."/>
            <person name="Tunggal B."/>
            <person name="Kummerfeld S."/>
            <person name="Madera M."/>
            <person name="Konfortov B.A."/>
            <person name="Rivero F."/>
            <person name="Bankier A.T."/>
            <person name="Lehmann R."/>
            <person name="Hamlin N."/>
            <person name="Davies R."/>
            <person name="Gaudet P."/>
            <person name="Fey P."/>
            <person name="Pilcher K."/>
            <person name="Chen G."/>
            <person name="Saunders D."/>
            <person name="Sodergren E."/>
            <person name="Davis P."/>
            <person name="Kerhornou A."/>
            <person name="Nie X."/>
            <person name="Hall N."/>
            <person name="Anjard C."/>
            <person name="Hemphill L."/>
            <person name="Bason N."/>
            <person name="Farbrother P."/>
            <person name="Desany B."/>
            <person name="Just E."/>
            <person name="Morio T."/>
            <person name="Rost R."/>
            <person name="Churcher C."/>
            <person name="Cooper J."/>
            <person name="Haydock S."/>
            <person name="van Driessche N."/>
            <person name="Cronin A."/>
            <person name="Goodhead I."/>
            <person name="Muzny D."/>
            <person name="Mourier T."/>
            <person name="Pain A."/>
            <person name="Lu M."/>
            <person name="Harper D."/>
            <person name="Lindsay R."/>
            <person name="Hauser H."/>
            <person name="James K."/>
            <person name="Quiles M."/>
            <person name="Madan Babu M."/>
            <person name="Saito T."/>
            <person name="Buchrieser C."/>
            <person name="Wardroper A."/>
            <person name="Felder M."/>
            <person name="Thangavelu M."/>
            <person name="Johnson D."/>
            <person name="Knights A."/>
            <person name="Loulseged H."/>
            <person name="Mungall K."/>
            <person name="Oliver K."/>
            <person name="Price C."/>
            <person name="Quail M.A."/>
            <person name="Urushihara H."/>
            <person name="Hernandez J."/>
            <person name="Rabbinowitsch E."/>
            <person name="Steffen D."/>
            <person name="Sanders M."/>
            <person name="Ma J."/>
            <person name="Kohara Y."/>
            <person name="Sharp S."/>
            <person name="Simmonds M."/>
            <person name="Spiegler S."/>
            <person name="Tivey A."/>
            <person name="Sugano S."/>
            <person name="White B."/>
            <person name="Walker D."/>
            <person name="Woodward J."/>
            <person name="Winckler T."/>
            <person name="Tanaka Y."/>
            <person name="Shaulsky G."/>
            <person name="Schleicher M."/>
            <person name="Weinstock G."/>
            <person name="Rosenthal A."/>
            <person name="Cox E.C."/>
            <person name="Chisholm R.L."/>
            <person name="Gibbs R."/>
            <person name="Loomis W.F."/>
            <person name="Platzer M."/>
            <person name="Kay R.R."/>
            <person name="Williams J."/>
            <person name="Dear P.H."/>
            <person name="Noegel A.A."/>
            <person name="Barrell B."/>
            <person name="Kuspa A."/>
        </authorList>
    </citation>
    <scope>NUCLEOTIDE SEQUENCE [LARGE SCALE GENOMIC DNA]</scope>
    <source>
        <strain evidence="5 6">AX4</strain>
    </source>
</reference>
<evidence type="ECO:0000256" key="1">
    <source>
        <dbReference type="PROSITE-ProRule" id="PRU00076"/>
    </source>
</evidence>
<keyword evidence="1" id="KW-1015">Disulfide bond</keyword>
<keyword evidence="1" id="KW-0245">EGF-like domain</keyword>
<dbReference type="HOGENOM" id="CLU_431766_0_0_1"/>
<feature type="compositionally biased region" description="Low complexity" evidence="2">
    <location>
        <begin position="312"/>
        <end position="333"/>
    </location>
</feature>
<organism evidence="5 6">
    <name type="scientific">Dictyostelium discoideum</name>
    <name type="common">Social amoeba</name>
    <dbReference type="NCBI Taxonomy" id="44689"/>
    <lineage>
        <taxon>Eukaryota</taxon>
        <taxon>Amoebozoa</taxon>
        <taxon>Evosea</taxon>
        <taxon>Eumycetozoa</taxon>
        <taxon>Dictyostelia</taxon>
        <taxon>Dictyosteliales</taxon>
        <taxon>Dictyosteliaceae</taxon>
        <taxon>Dictyostelium</taxon>
    </lineage>
</organism>
<keyword evidence="3" id="KW-1133">Transmembrane helix</keyword>
<dbReference type="InParanoid" id="Q54QK9"/>
<dbReference type="PANTHER" id="PTHR24032:SF14">
    <property type="entry name" value="EGF-LIKE DOMAIN-CONTAINING PROTEIN-RELATED"/>
    <property type="match status" value="1"/>
</dbReference>